<evidence type="ECO:0000256" key="2">
    <source>
        <dbReference type="ARBA" id="ARBA00022714"/>
    </source>
</evidence>
<feature type="binding site" evidence="7">
    <location>
        <position position="85"/>
    </location>
    <ligand>
        <name>[2Fe-2S] cluster</name>
        <dbReference type="ChEBI" id="CHEBI:190135"/>
    </ligand>
</feature>
<dbReference type="Proteomes" id="UP000807825">
    <property type="component" value="Unassembled WGS sequence"/>
</dbReference>
<comment type="cofactor">
    <cofactor evidence="7">
        <name>[2Fe-2S] cluster</name>
        <dbReference type="ChEBI" id="CHEBI:190135"/>
    </cofactor>
    <text evidence="7">Binds 1 [2Fe-2S] cluster.</text>
</comment>
<feature type="binding site" evidence="7">
    <location>
        <position position="121"/>
    </location>
    <ligand>
        <name>[2Fe-2S] cluster</name>
        <dbReference type="ChEBI" id="CHEBI:190135"/>
    </ligand>
</feature>
<dbReference type="PIRSF" id="PIRSF000216">
    <property type="entry name" value="NADH_DH_24kDa"/>
    <property type="match status" value="1"/>
</dbReference>
<comment type="cofactor">
    <cofactor evidence="6">
        <name>[2Fe-2S] cluster</name>
        <dbReference type="ChEBI" id="CHEBI:190135"/>
    </cofactor>
</comment>
<dbReference type="PROSITE" id="PS01099">
    <property type="entry name" value="COMPLEX1_24K"/>
    <property type="match status" value="1"/>
</dbReference>
<feature type="binding site" evidence="7">
    <location>
        <position position="125"/>
    </location>
    <ligand>
        <name>[2Fe-2S] cluster</name>
        <dbReference type="ChEBI" id="CHEBI:190135"/>
    </ligand>
</feature>
<dbReference type="Gene3D" id="3.40.30.10">
    <property type="entry name" value="Glutaredoxin"/>
    <property type="match status" value="1"/>
</dbReference>
<organism evidence="8 9">
    <name type="scientific">Desulfomonile tiedjei</name>
    <dbReference type="NCBI Taxonomy" id="2358"/>
    <lineage>
        <taxon>Bacteria</taxon>
        <taxon>Pseudomonadati</taxon>
        <taxon>Thermodesulfobacteriota</taxon>
        <taxon>Desulfomonilia</taxon>
        <taxon>Desulfomonilales</taxon>
        <taxon>Desulfomonilaceae</taxon>
        <taxon>Desulfomonile</taxon>
    </lineage>
</organism>
<dbReference type="GO" id="GO:0003954">
    <property type="term" value="F:NADH dehydrogenase activity"/>
    <property type="evidence" value="ECO:0007669"/>
    <property type="project" value="TreeGrafter"/>
</dbReference>
<dbReference type="EC" id="1.6.5.11" evidence="8"/>
<dbReference type="InterPro" id="IPR036249">
    <property type="entry name" value="Thioredoxin-like_sf"/>
</dbReference>
<name>A0A9D6V0C2_9BACT</name>
<reference evidence="8" key="1">
    <citation type="submission" date="2020-07" db="EMBL/GenBank/DDBJ databases">
        <title>Huge and variable diversity of episymbiotic CPR bacteria and DPANN archaea in groundwater ecosystems.</title>
        <authorList>
            <person name="He C.Y."/>
            <person name="Keren R."/>
            <person name="Whittaker M."/>
            <person name="Farag I.F."/>
            <person name="Doudna J."/>
            <person name="Cate J.H.D."/>
            <person name="Banfield J.F."/>
        </authorList>
    </citation>
    <scope>NUCLEOTIDE SEQUENCE</scope>
    <source>
        <strain evidence="8">NC_groundwater_1664_Pr3_B-0.1um_52_9</strain>
    </source>
</reference>
<comment type="caution">
    <text evidence="8">The sequence shown here is derived from an EMBL/GenBank/DDBJ whole genome shotgun (WGS) entry which is preliminary data.</text>
</comment>
<evidence type="ECO:0000256" key="1">
    <source>
        <dbReference type="ARBA" id="ARBA00010643"/>
    </source>
</evidence>
<dbReference type="InterPro" id="IPR041921">
    <property type="entry name" value="NuoE_N"/>
</dbReference>
<dbReference type="GO" id="GO:0046872">
    <property type="term" value="F:metal ion binding"/>
    <property type="evidence" value="ECO:0007669"/>
    <property type="project" value="UniProtKB-KW"/>
</dbReference>
<evidence type="ECO:0000256" key="7">
    <source>
        <dbReference type="PIRSR" id="PIRSR000216-1"/>
    </source>
</evidence>
<dbReference type="NCBIfam" id="TIGR01958">
    <property type="entry name" value="nuoE_fam"/>
    <property type="match status" value="1"/>
</dbReference>
<keyword evidence="8" id="KW-0560">Oxidoreductase</keyword>
<dbReference type="PANTHER" id="PTHR10371:SF3">
    <property type="entry name" value="NADH DEHYDROGENASE [UBIQUINONE] FLAVOPROTEIN 2, MITOCHONDRIAL"/>
    <property type="match status" value="1"/>
</dbReference>
<proteinExistence type="inferred from homology"/>
<evidence type="ECO:0000313" key="8">
    <source>
        <dbReference type="EMBL" id="MBI5249184.1"/>
    </source>
</evidence>
<dbReference type="Gene3D" id="1.10.10.1590">
    <property type="entry name" value="NADH-quinone oxidoreductase subunit E"/>
    <property type="match status" value="1"/>
</dbReference>
<evidence type="ECO:0000313" key="9">
    <source>
        <dbReference type="Proteomes" id="UP000807825"/>
    </source>
</evidence>
<dbReference type="FunFam" id="3.40.30.10:FF:000015">
    <property type="entry name" value="NADH-quinone oxidoreductase subunit E"/>
    <property type="match status" value="1"/>
</dbReference>
<comment type="similarity">
    <text evidence="1">Belongs to the complex I 24 kDa subunit family.</text>
</comment>
<dbReference type="Pfam" id="PF01257">
    <property type="entry name" value="2Fe-2S_thioredx"/>
    <property type="match status" value="1"/>
</dbReference>
<evidence type="ECO:0000256" key="5">
    <source>
        <dbReference type="ARBA" id="ARBA00023014"/>
    </source>
</evidence>
<dbReference type="NCBIfam" id="NF005722">
    <property type="entry name" value="PRK07539.1-2"/>
    <property type="match status" value="1"/>
</dbReference>
<protein>
    <submittedName>
        <fullName evidence="8">NADH-quinone oxidoreductase subunit NuoE</fullName>
        <ecNumber evidence="8">1.6.5.11</ecNumber>
    </submittedName>
</protein>
<feature type="binding site" evidence="7">
    <location>
        <position position="80"/>
    </location>
    <ligand>
        <name>[2Fe-2S] cluster</name>
        <dbReference type="ChEBI" id="CHEBI:190135"/>
    </ligand>
</feature>
<dbReference type="AlphaFoldDB" id="A0A9D6V0C2"/>
<gene>
    <name evidence="8" type="primary">nuoE</name>
    <name evidence="8" type="ORF">HY912_06790</name>
</gene>
<dbReference type="PANTHER" id="PTHR10371">
    <property type="entry name" value="NADH DEHYDROGENASE UBIQUINONE FLAVOPROTEIN 2, MITOCHONDRIAL"/>
    <property type="match status" value="1"/>
</dbReference>
<evidence type="ECO:0000256" key="3">
    <source>
        <dbReference type="ARBA" id="ARBA00022723"/>
    </source>
</evidence>
<dbReference type="CDD" id="cd03064">
    <property type="entry name" value="TRX_Fd_NuoE"/>
    <property type="match status" value="1"/>
</dbReference>
<keyword evidence="3 7" id="KW-0479">Metal-binding</keyword>
<sequence length="157" mass="17711">MLTDDMKKKIEEECHRCGNRQGACIEAIQTAQTFWGWISDENMEHIARFLGMSPAELDGVASFYNHIYRKPVGKHIVMVCDSVSCWVMGYEKLLDHMTQRLGIGLGGTTADGLFTMVPIQCLGACDKAPAIMIDEKLYTDLTPEKFDRIIEKYREGA</sequence>
<keyword evidence="2 7" id="KW-0001">2Fe-2S</keyword>
<dbReference type="InterPro" id="IPR002023">
    <property type="entry name" value="NuoE-like"/>
</dbReference>
<keyword evidence="5 7" id="KW-0411">Iron-sulfur</keyword>
<keyword evidence="4 7" id="KW-0408">Iron</keyword>
<dbReference type="EMBL" id="JACRDE010000189">
    <property type="protein sequence ID" value="MBI5249184.1"/>
    <property type="molecule type" value="Genomic_DNA"/>
</dbReference>
<accession>A0A9D6V0C2</accession>
<evidence type="ECO:0000256" key="6">
    <source>
        <dbReference type="ARBA" id="ARBA00034078"/>
    </source>
</evidence>
<dbReference type="GO" id="GO:0051537">
    <property type="term" value="F:2 iron, 2 sulfur cluster binding"/>
    <property type="evidence" value="ECO:0007669"/>
    <property type="project" value="UniProtKB-KW"/>
</dbReference>
<dbReference type="SUPFAM" id="SSF52833">
    <property type="entry name" value="Thioredoxin-like"/>
    <property type="match status" value="1"/>
</dbReference>
<evidence type="ECO:0000256" key="4">
    <source>
        <dbReference type="ARBA" id="ARBA00023004"/>
    </source>
</evidence>
<dbReference type="InterPro" id="IPR042128">
    <property type="entry name" value="NuoE_dom"/>
</dbReference>